<dbReference type="AlphaFoldDB" id="A0A369Q945"/>
<organism evidence="1 2">
    <name type="scientific">Alteripontixanthobacter maritimus</name>
    <dbReference type="NCBI Taxonomy" id="2161824"/>
    <lineage>
        <taxon>Bacteria</taxon>
        <taxon>Pseudomonadati</taxon>
        <taxon>Pseudomonadota</taxon>
        <taxon>Alphaproteobacteria</taxon>
        <taxon>Sphingomonadales</taxon>
        <taxon>Erythrobacteraceae</taxon>
        <taxon>Alteripontixanthobacter</taxon>
    </lineage>
</organism>
<dbReference type="NCBIfam" id="TIGR03087">
    <property type="entry name" value="stp1"/>
    <property type="match status" value="1"/>
</dbReference>
<keyword evidence="2" id="KW-1185">Reference proteome</keyword>
<reference evidence="1 2" key="1">
    <citation type="submission" date="2018-04" db="EMBL/GenBank/DDBJ databases">
        <title>Altererythrobacter sp. HME9302 genome sequencing and assembly.</title>
        <authorList>
            <person name="Kang H."/>
            <person name="Kim H."/>
            <person name="Joh K."/>
        </authorList>
    </citation>
    <scope>NUCLEOTIDE SEQUENCE [LARGE SCALE GENOMIC DNA]</scope>
    <source>
        <strain evidence="1 2">HME9302</strain>
    </source>
</reference>
<sequence length="419" mass="45296">MSGMATADHDGEILFLAHRIPFPPDRGDKIRSHHLLKALAQIAPVHVGTFGETAADMAAKAELAEIAASHRLLERRKPLSLAGVEAIATGKPVSLTAFHAHAMRDWIEQVLTERNIGTIFVFSGQMGQYIPDDFTGRVVVDLCDVDSAKFEAYGAQITGPRSVIDRREGKLLAIEEERIANRADTTLLITDTEAQLFRSRLTDSETPDIRTIRNGIDAALFDPAKVVAHTGLMSGDPHIVFTGQMDYPPNVAAALRVMDRILPPIRARHPDATFHVVGRAPVEELTVRNGKDGICVWGEVPDVKPFLKAADIVIAPLEIARGIQNKVLEAMAMARPVLLSTEAATGIDATDGAHFAVGSDDLRLVELALRLLDNPALAHSMGEAARDYVLAQQSWPAILAPLADIVCGTRAQRQSALVA</sequence>
<dbReference type="PANTHER" id="PTHR12526:SF600">
    <property type="entry name" value="GLYCOSYL TRANSFERASE GROUP 1"/>
    <property type="match status" value="1"/>
</dbReference>
<dbReference type="PANTHER" id="PTHR12526">
    <property type="entry name" value="GLYCOSYLTRANSFERASE"/>
    <property type="match status" value="1"/>
</dbReference>
<comment type="caution">
    <text evidence="1">The sequence shown here is derived from an EMBL/GenBank/DDBJ whole genome shotgun (WGS) entry which is preliminary data.</text>
</comment>
<evidence type="ECO:0008006" key="3">
    <source>
        <dbReference type="Google" id="ProtNLM"/>
    </source>
</evidence>
<evidence type="ECO:0000313" key="1">
    <source>
        <dbReference type="EMBL" id="RDC60075.1"/>
    </source>
</evidence>
<dbReference type="EMBL" id="QBKA01000002">
    <property type="protein sequence ID" value="RDC60075.1"/>
    <property type="molecule type" value="Genomic_DNA"/>
</dbReference>
<protein>
    <recommendedName>
        <fullName evidence="3">Glycosyltransferase subfamily 4-like N-terminal domain-containing protein</fullName>
    </recommendedName>
</protein>
<dbReference type="Pfam" id="PF13692">
    <property type="entry name" value="Glyco_trans_1_4"/>
    <property type="match status" value="1"/>
</dbReference>
<name>A0A369Q945_9SPHN</name>
<gene>
    <name evidence="1" type="ORF">HME9302_01274</name>
</gene>
<accession>A0A369Q945</accession>
<dbReference type="SUPFAM" id="SSF53756">
    <property type="entry name" value="UDP-Glycosyltransferase/glycogen phosphorylase"/>
    <property type="match status" value="1"/>
</dbReference>
<dbReference type="GO" id="GO:0016757">
    <property type="term" value="F:glycosyltransferase activity"/>
    <property type="evidence" value="ECO:0007669"/>
    <property type="project" value="TreeGrafter"/>
</dbReference>
<dbReference type="Gene3D" id="3.40.50.2000">
    <property type="entry name" value="Glycogen Phosphorylase B"/>
    <property type="match status" value="2"/>
</dbReference>
<evidence type="ECO:0000313" key="2">
    <source>
        <dbReference type="Proteomes" id="UP000253727"/>
    </source>
</evidence>
<proteinExistence type="predicted"/>
<dbReference type="CDD" id="cd03801">
    <property type="entry name" value="GT4_PimA-like"/>
    <property type="match status" value="1"/>
</dbReference>
<dbReference type="InterPro" id="IPR017521">
    <property type="entry name" value="Sugar_tfrase_PEP-CTERM_Stp1"/>
</dbReference>
<dbReference type="Proteomes" id="UP000253727">
    <property type="component" value="Unassembled WGS sequence"/>
</dbReference>